<dbReference type="GO" id="GO:0070063">
    <property type="term" value="F:RNA polymerase binding"/>
    <property type="evidence" value="ECO:0007669"/>
    <property type="project" value="InterPro"/>
</dbReference>
<dbReference type="RefSeq" id="WP_130021107.1">
    <property type="nucleotide sequence ID" value="NZ_SEWF01000014.1"/>
</dbReference>
<keyword evidence="1" id="KW-1133">Transmembrane helix</keyword>
<dbReference type="PIRSF" id="PIRSF006092">
    <property type="entry name" value="GreA_GreB"/>
    <property type="match status" value="1"/>
</dbReference>
<accession>A0A4Q5LZZ2</accession>
<evidence type="ECO:0000256" key="1">
    <source>
        <dbReference type="SAM" id="Phobius"/>
    </source>
</evidence>
<name>A0A4Q5LZZ2_9BACT</name>
<sequence length="147" mass="16307">MKAELLEKVKEIIEKRMNTSWQAMEDAKNSANEEGKSSAGDKYETARAMGQIDREMNGRMYDQAQQERLLLDKINPQIPFSHVGLGALVNTTMGIFFVAVGAGIIPLNGTNIMIISPQSPIGQILMGKTAQDAFEFRGKKYEVILVE</sequence>
<proteinExistence type="predicted"/>
<evidence type="ECO:0000313" key="2">
    <source>
        <dbReference type="EMBL" id="RYU95501.1"/>
    </source>
</evidence>
<keyword evidence="2" id="KW-0648">Protein biosynthesis</keyword>
<keyword evidence="3" id="KW-1185">Reference proteome</keyword>
<dbReference type="EMBL" id="SEWF01000014">
    <property type="protein sequence ID" value="RYU95501.1"/>
    <property type="molecule type" value="Genomic_DNA"/>
</dbReference>
<dbReference type="InterPro" id="IPR023459">
    <property type="entry name" value="Tscrpt_elong_fac_GreA/B_fam"/>
</dbReference>
<feature type="transmembrane region" description="Helical" evidence="1">
    <location>
        <begin position="83"/>
        <end position="107"/>
    </location>
</feature>
<keyword evidence="2" id="KW-0251">Elongation factor</keyword>
<organism evidence="2 3">
    <name type="scientific">Emticicia agri</name>
    <dbReference type="NCBI Taxonomy" id="2492393"/>
    <lineage>
        <taxon>Bacteria</taxon>
        <taxon>Pseudomonadati</taxon>
        <taxon>Bacteroidota</taxon>
        <taxon>Cytophagia</taxon>
        <taxon>Cytophagales</taxon>
        <taxon>Leadbetterellaceae</taxon>
        <taxon>Emticicia</taxon>
    </lineage>
</organism>
<dbReference type="AlphaFoldDB" id="A0A4Q5LZZ2"/>
<comment type="caution">
    <text evidence="2">The sequence shown here is derived from an EMBL/GenBank/DDBJ whole genome shotgun (WGS) entry which is preliminary data.</text>
</comment>
<gene>
    <name evidence="2" type="ORF">EWM59_11440</name>
</gene>
<reference evidence="2 3" key="1">
    <citation type="submission" date="2019-02" db="EMBL/GenBank/DDBJ databases">
        <title>Bacterial novel species Emticicia sp. 17J42-9 isolated from soil.</title>
        <authorList>
            <person name="Jung H.-Y."/>
        </authorList>
    </citation>
    <scope>NUCLEOTIDE SEQUENCE [LARGE SCALE GENOMIC DNA]</scope>
    <source>
        <strain evidence="2 3">17J42-9</strain>
    </source>
</reference>
<dbReference type="GO" id="GO:0003746">
    <property type="term" value="F:translation elongation factor activity"/>
    <property type="evidence" value="ECO:0007669"/>
    <property type="project" value="UniProtKB-KW"/>
</dbReference>
<dbReference type="OrthoDB" id="667380at2"/>
<protein>
    <submittedName>
        <fullName evidence="2">Transcription elongation factor</fullName>
    </submittedName>
</protein>
<evidence type="ECO:0000313" key="3">
    <source>
        <dbReference type="Proteomes" id="UP000293162"/>
    </source>
</evidence>
<keyword evidence="1" id="KW-0812">Transmembrane</keyword>
<keyword evidence="1" id="KW-0472">Membrane</keyword>
<dbReference type="Proteomes" id="UP000293162">
    <property type="component" value="Unassembled WGS sequence"/>
</dbReference>